<organism evidence="2 3">
    <name type="scientific">Periplaneta americana</name>
    <name type="common">American cockroach</name>
    <name type="synonym">Blatta americana</name>
    <dbReference type="NCBI Taxonomy" id="6978"/>
    <lineage>
        <taxon>Eukaryota</taxon>
        <taxon>Metazoa</taxon>
        <taxon>Ecdysozoa</taxon>
        <taxon>Arthropoda</taxon>
        <taxon>Hexapoda</taxon>
        <taxon>Insecta</taxon>
        <taxon>Pterygota</taxon>
        <taxon>Neoptera</taxon>
        <taxon>Polyneoptera</taxon>
        <taxon>Dictyoptera</taxon>
        <taxon>Blattodea</taxon>
        <taxon>Blattoidea</taxon>
        <taxon>Blattidae</taxon>
        <taxon>Blattinae</taxon>
        <taxon>Periplaneta</taxon>
    </lineage>
</organism>
<protein>
    <recommendedName>
        <fullName evidence="4">Replication factor C subunit 3</fullName>
    </recommendedName>
</protein>
<dbReference type="PANTHER" id="PTHR11669">
    <property type="entry name" value="REPLICATION FACTOR C / DNA POLYMERASE III GAMMA-TAU SUBUNIT"/>
    <property type="match status" value="1"/>
</dbReference>
<dbReference type="SUPFAM" id="SSF48019">
    <property type="entry name" value="post-AAA+ oligomerization domain-like"/>
    <property type="match status" value="1"/>
</dbReference>
<evidence type="ECO:0008006" key="4">
    <source>
        <dbReference type="Google" id="ProtNLM"/>
    </source>
</evidence>
<dbReference type="PANTHER" id="PTHR11669:SF1">
    <property type="entry name" value="REPLICATION FACTOR C SUBUNIT 3"/>
    <property type="match status" value="1"/>
</dbReference>
<keyword evidence="1" id="KW-0235">DNA replication</keyword>
<dbReference type="EMBL" id="JAJSOF020000009">
    <property type="protein sequence ID" value="KAJ4445660.1"/>
    <property type="molecule type" value="Genomic_DNA"/>
</dbReference>
<name>A0ABQ8TGI7_PERAM</name>
<dbReference type="InterPro" id="IPR050238">
    <property type="entry name" value="DNA_Rep/Repair_Clamp_Loader"/>
</dbReference>
<evidence type="ECO:0000256" key="1">
    <source>
        <dbReference type="ARBA" id="ARBA00022705"/>
    </source>
</evidence>
<dbReference type="Gene3D" id="1.10.8.60">
    <property type="match status" value="1"/>
</dbReference>
<reference evidence="2 3" key="1">
    <citation type="journal article" date="2022" name="Allergy">
        <title>Genome assembly and annotation of Periplaneta americana reveal a comprehensive cockroach allergen profile.</title>
        <authorList>
            <person name="Wang L."/>
            <person name="Xiong Q."/>
            <person name="Saelim N."/>
            <person name="Wang L."/>
            <person name="Nong W."/>
            <person name="Wan A.T."/>
            <person name="Shi M."/>
            <person name="Liu X."/>
            <person name="Cao Q."/>
            <person name="Hui J.H.L."/>
            <person name="Sookrung N."/>
            <person name="Leung T.F."/>
            <person name="Tungtrongchitr A."/>
            <person name="Tsui S.K.W."/>
        </authorList>
    </citation>
    <scope>NUCLEOTIDE SEQUENCE [LARGE SCALE GENOMIC DNA]</scope>
    <source>
        <tissue evidence="2">Whole body-01</tissue>
    </source>
</reference>
<comment type="caution">
    <text evidence="2">The sequence shown here is derived from an EMBL/GenBank/DDBJ whole genome shotgun (WGS) entry which is preliminary data.</text>
</comment>
<accession>A0ABQ8TGI7</accession>
<proteinExistence type="predicted"/>
<evidence type="ECO:0000313" key="3">
    <source>
        <dbReference type="Proteomes" id="UP001148838"/>
    </source>
</evidence>
<dbReference type="Pfam" id="PF21960">
    <property type="entry name" value="RCF1-5-like_lid"/>
    <property type="match status" value="1"/>
</dbReference>
<dbReference type="Gene3D" id="1.20.272.10">
    <property type="match status" value="1"/>
</dbReference>
<dbReference type="Gene3D" id="3.40.50.300">
    <property type="entry name" value="P-loop containing nucleotide triphosphate hydrolases"/>
    <property type="match status" value="1"/>
</dbReference>
<dbReference type="Pfam" id="PF13177">
    <property type="entry name" value="DNA_pol3_delta2"/>
    <property type="match status" value="1"/>
</dbReference>
<gene>
    <name evidence="2" type="ORF">ANN_12344</name>
</gene>
<dbReference type="InterPro" id="IPR008921">
    <property type="entry name" value="DNA_pol3_clamp-load_cplx_C"/>
</dbReference>
<dbReference type="Pfam" id="PF22534">
    <property type="entry name" value="RFC_C"/>
    <property type="match status" value="1"/>
</dbReference>
<keyword evidence="3" id="KW-1185">Reference proteome</keyword>
<evidence type="ECO:0000313" key="2">
    <source>
        <dbReference type="EMBL" id="KAJ4445660.1"/>
    </source>
</evidence>
<sequence>MSLWVDKHRPNSLMKLDYHKSQALHLKNLTPSSKKIDITTVSSNYHLEVNPSDVGFYDRVVIQELIKTVAQTHQLDPTGQKDFKVVVICEADCLTKDAQHALRRTMEKYVATCRIILVANTISRVIPAIRSRCLGVRVGAPTKEEVISILHSVCRKEGLSLPDELAERIAVQSNRNLRRALLFLETCKVQQYPFQPDQKVLAPDWEIFLKDTAKMIVLEQTPQKLLEIRGRLYELMIHGIPTEFIFKGLLQELVKNCDMQLKTQVVDKAAFFEHRIHQGSKPIIHLEAFVASFMAVYKKFMEASVADLF</sequence>
<dbReference type="SUPFAM" id="SSF52540">
    <property type="entry name" value="P-loop containing nucleoside triphosphate hydrolases"/>
    <property type="match status" value="1"/>
</dbReference>
<dbReference type="Proteomes" id="UP001148838">
    <property type="component" value="Unassembled WGS sequence"/>
</dbReference>
<dbReference type="InterPro" id="IPR027417">
    <property type="entry name" value="P-loop_NTPase"/>
</dbReference>